<keyword evidence="8 9" id="KW-0472">Membrane</keyword>
<keyword evidence="12" id="KW-1185">Reference proteome</keyword>
<dbReference type="Pfam" id="PF22099">
    <property type="entry name" value="MRS2-like"/>
    <property type="match status" value="1"/>
</dbReference>
<keyword evidence="9" id="KW-0496">Mitochondrion</keyword>
<organism evidence="11 12">
    <name type="scientific">Cyanidioschyzon merolae (strain NIES-3377 / 10D)</name>
    <name type="common">Unicellular red alga</name>
    <dbReference type="NCBI Taxonomy" id="280699"/>
    <lineage>
        <taxon>Eukaryota</taxon>
        <taxon>Rhodophyta</taxon>
        <taxon>Bangiophyceae</taxon>
        <taxon>Cyanidiales</taxon>
        <taxon>Cyanidiaceae</taxon>
        <taxon>Cyanidioschyzon</taxon>
    </lineage>
</organism>
<dbReference type="HOGENOM" id="CLU_046349_0_0_1"/>
<keyword evidence="3 9" id="KW-0812">Transmembrane</keyword>
<feature type="region of interest" description="Disordered" evidence="10">
    <location>
        <begin position="55"/>
        <end position="89"/>
    </location>
</feature>
<keyword evidence="7 9" id="KW-0406">Ion transport</keyword>
<dbReference type="Gramene" id="CMM153CT">
    <property type="protein sequence ID" value="CMM153CT"/>
    <property type="gene ID" value="CMM153C"/>
</dbReference>
<comment type="subcellular location">
    <subcellularLocation>
        <location evidence="1">Membrane</location>
        <topology evidence="1">Multi-pass membrane protein</topology>
    </subcellularLocation>
    <subcellularLocation>
        <location evidence="9">Mitochondrion inner membrane</location>
        <topology evidence="9">Multi-pass membrane protein</topology>
    </subcellularLocation>
</comment>
<dbReference type="OrthoDB" id="5695at2759"/>
<evidence type="ECO:0000256" key="3">
    <source>
        <dbReference type="ARBA" id="ARBA00022692"/>
    </source>
</evidence>
<dbReference type="GeneID" id="16995158"/>
<dbReference type="GO" id="GO:0015095">
    <property type="term" value="F:magnesium ion transmembrane transporter activity"/>
    <property type="evidence" value="ECO:0007669"/>
    <property type="project" value="TreeGrafter"/>
</dbReference>
<evidence type="ECO:0000256" key="2">
    <source>
        <dbReference type="ARBA" id="ARBA00022448"/>
    </source>
</evidence>
<keyword evidence="4 9" id="KW-0460">Magnesium</keyword>
<dbReference type="eggNOG" id="KOG2662">
    <property type="taxonomic scope" value="Eukaryota"/>
</dbReference>
<evidence type="ECO:0000256" key="1">
    <source>
        <dbReference type="ARBA" id="ARBA00004141"/>
    </source>
</evidence>
<evidence type="ECO:0000256" key="9">
    <source>
        <dbReference type="RuleBase" id="RU366042"/>
    </source>
</evidence>
<dbReference type="PANTHER" id="PTHR13890">
    <property type="entry name" value="RNA SPLICING PROTEIN MRS2, MITOCHONDRIAL"/>
    <property type="match status" value="1"/>
</dbReference>
<dbReference type="RefSeq" id="XP_005537046.1">
    <property type="nucleotide sequence ID" value="XM_005536989.1"/>
</dbReference>
<dbReference type="AlphaFoldDB" id="M1V5P1"/>
<proteinExistence type="inferred from homology"/>
<reference evidence="11 12" key="2">
    <citation type="journal article" date="2007" name="BMC Biol.">
        <title>A 100%-complete sequence reveals unusually simple genomic features in the hot-spring red alga Cyanidioschyzon merolae.</title>
        <authorList>
            <person name="Nozaki H."/>
            <person name="Takano H."/>
            <person name="Misumi O."/>
            <person name="Terasawa K."/>
            <person name="Matsuzaki M."/>
            <person name="Maruyama S."/>
            <person name="Nishida K."/>
            <person name="Yagisawa F."/>
            <person name="Yoshida Y."/>
            <person name="Fujiwara T."/>
            <person name="Takio S."/>
            <person name="Tamura K."/>
            <person name="Chung S.J."/>
            <person name="Nakamura S."/>
            <person name="Kuroiwa H."/>
            <person name="Tanaka K."/>
            <person name="Sato N."/>
            <person name="Kuroiwa T."/>
        </authorList>
    </citation>
    <scope>NUCLEOTIDE SEQUENCE [LARGE SCALE GENOMIC DNA]</scope>
    <source>
        <strain evidence="11 12">10D</strain>
    </source>
</reference>
<dbReference type="InterPro" id="IPR039204">
    <property type="entry name" value="MRS2-like"/>
</dbReference>
<evidence type="ECO:0000256" key="4">
    <source>
        <dbReference type="ARBA" id="ARBA00022842"/>
    </source>
</evidence>
<dbReference type="PANTHER" id="PTHR13890:SF0">
    <property type="entry name" value="MAGNESIUM TRANSPORTER MRS2 HOMOLOG, MITOCHONDRIAL"/>
    <property type="match status" value="1"/>
</dbReference>
<evidence type="ECO:0000313" key="12">
    <source>
        <dbReference type="Proteomes" id="UP000007014"/>
    </source>
</evidence>
<evidence type="ECO:0000256" key="5">
    <source>
        <dbReference type="ARBA" id="ARBA00022946"/>
    </source>
</evidence>
<keyword evidence="9" id="KW-0999">Mitochondrion inner membrane</keyword>
<keyword evidence="2 9" id="KW-0813">Transport</keyword>
<feature type="region of interest" description="Disordered" evidence="10">
    <location>
        <begin position="15"/>
        <end position="41"/>
    </location>
</feature>
<dbReference type="CDD" id="cd12823">
    <property type="entry name" value="Mrs2_Mfm1p-like"/>
    <property type="match status" value="1"/>
</dbReference>
<dbReference type="Gene3D" id="2.40.128.330">
    <property type="match status" value="1"/>
</dbReference>
<protein>
    <recommendedName>
        <fullName evidence="9">Magnesium transporter</fullName>
    </recommendedName>
</protein>
<comment type="similarity">
    <text evidence="9">Belongs to the CorA metal ion transporter (MIT) (TC 1.A.35) family.</text>
</comment>
<feature type="transmembrane region" description="Helical" evidence="9">
    <location>
        <begin position="397"/>
        <end position="425"/>
    </location>
</feature>
<dbReference type="OMA" id="FDYPSGF"/>
<dbReference type="GO" id="GO:0005743">
    <property type="term" value="C:mitochondrial inner membrane"/>
    <property type="evidence" value="ECO:0007669"/>
    <property type="project" value="UniProtKB-SubCell"/>
</dbReference>
<evidence type="ECO:0000256" key="6">
    <source>
        <dbReference type="ARBA" id="ARBA00022989"/>
    </source>
</evidence>
<reference evidence="11 12" key="1">
    <citation type="journal article" date="2004" name="Nature">
        <title>Genome sequence of the ultrasmall unicellular red alga Cyanidioschyzon merolae 10D.</title>
        <authorList>
            <person name="Matsuzaki M."/>
            <person name="Misumi O."/>
            <person name="Shin-i T."/>
            <person name="Maruyama S."/>
            <person name="Takahara M."/>
            <person name="Miyagishima S."/>
            <person name="Mori T."/>
            <person name="Nishida K."/>
            <person name="Yagisawa F."/>
            <person name="Nishida K."/>
            <person name="Yoshida Y."/>
            <person name="Nishimura Y."/>
            <person name="Nakao S."/>
            <person name="Kobayashi T."/>
            <person name="Momoyama Y."/>
            <person name="Higashiyama T."/>
            <person name="Minoda A."/>
            <person name="Sano M."/>
            <person name="Nomoto H."/>
            <person name="Oishi K."/>
            <person name="Hayashi H."/>
            <person name="Ohta F."/>
            <person name="Nishizaka S."/>
            <person name="Haga S."/>
            <person name="Miura S."/>
            <person name="Morishita T."/>
            <person name="Kabeya Y."/>
            <person name="Terasawa K."/>
            <person name="Suzuki Y."/>
            <person name="Ishii Y."/>
            <person name="Asakawa S."/>
            <person name="Takano H."/>
            <person name="Ohta N."/>
            <person name="Kuroiwa H."/>
            <person name="Tanaka K."/>
            <person name="Shimizu N."/>
            <person name="Sugano S."/>
            <person name="Sato N."/>
            <person name="Nozaki H."/>
            <person name="Ogasawara N."/>
            <person name="Kohara Y."/>
            <person name="Kuroiwa T."/>
        </authorList>
    </citation>
    <scope>NUCLEOTIDE SEQUENCE [LARGE SCALE GENOMIC DNA]</scope>
    <source>
        <strain evidence="11 12">10D</strain>
    </source>
</reference>
<dbReference type="Proteomes" id="UP000007014">
    <property type="component" value="Chromosome 13"/>
</dbReference>
<feature type="compositionally biased region" description="Polar residues" evidence="10">
    <location>
        <begin position="18"/>
        <end position="31"/>
    </location>
</feature>
<dbReference type="KEGG" id="cme:CYME_CMM153C"/>
<keyword evidence="6 9" id="KW-1133">Transmembrane helix</keyword>
<dbReference type="Gene3D" id="1.20.58.340">
    <property type="entry name" value="Magnesium transport protein CorA, transmembrane region"/>
    <property type="match status" value="1"/>
</dbReference>
<dbReference type="EMBL" id="AP006495">
    <property type="protein sequence ID" value="BAM81010.1"/>
    <property type="molecule type" value="Genomic_DNA"/>
</dbReference>
<evidence type="ECO:0000313" key="11">
    <source>
        <dbReference type="EMBL" id="BAM81010.1"/>
    </source>
</evidence>
<evidence type="ECO:0000256" key="8">
    <source>
        <dbReference type="ARBA" id="ARBA00023136"/>
    </source>
</evidence>
<accession>M1V5P1</accession>
<keyword evidence="5" id="KW-0809">Transit peptide</keyword>
<feature type="transmembrane region" description="Helical" evidence="9">
    <location>
        <begin position="437"/>
        <end position="462"/>
    </location>
</feature>
<evidence type="ECO:0000256" key="10">
    <source>
        <dbReference type="SAM" id="MobiDB-lite"/>
    </source>
</evidence>
<gene>
    <name evidence="11" type="ORF">CYME_CMM153C</name>
</gene>
<sequence length="470" mass="53393">MRVLERLFWRSERAGRPQGSSLDQVPGNESQALGDLSGELEHPRSGFRDELAVRDSTHAHSDNSGGTGTDRAIPALSKRLSGGGASGESTTMVRAFPEHQRLKAFQELECLAFDEKGNFERRAVSRLELLRAARSVQSALIDYPPLLSDSGDDLSQEQIAKLMKRRQKRIHEYRQNFLQIRDLRQIDPSFASKTALWVRQNVLIISLLHIRALIFADRLLLFDPDAPEVQETSLVIRERLRSVPVDRDVYAPFEFRALEACFICVCNALERELGAFEPYLMQLLEDLSRESTMQKIESLRMLKLRLNGFLAKAQDIRQTLKSVLDEDEDMARLYLTELRKQHGKPRTTEDHEAAEQLLESYLQLVDHVHNRAELLDAATSDTEDLLSIQLDAMRNRLLVLDMSISVVTGAFSWADVVIGLFHMNLQLPIYGENGGSVGWFIGVVFVMLAWALLLVAIMFTWIRRSGLWHA</sequence>
<evidence type="ECO:0000256" key="7">
    <source>
        <dbReference type="ARBA" id="ARBA00023065"/>
    </source>
</evidence>
<name>M1V5P1_CYAM1</name>